<sequence length="412" mass="45140">MTVPVINAIINFSTGPAFAQAMILDTGILGTNVLADSQALIVDVSDQVDGITTMRGRNAQADVFQTGTLTLRIVDQNGDFNPQNPAGPYYGLLTPLRKVQITATYAGIEYPIFSGFITSYTTTTPKMATDVTYTTITAVDAFRLFQNSQISTVTLAEAGDLPGERVNAILDEIAWPPSMREIQYGDTIFQADPGTPRTALQALQTATISEYGAIYINARGSVELHDRQFCIESQALPVTRFNDNGTDINYFNAVWRLDDTQVYNSASITKIGGTAQLADDQASIDEYFVHSYNQTGLVMDTDQAALDYARAYVASRKDTQTRCDAVELDLYMDDYNDGILAALSLDFFDPVEITTNQPGNSTLQQTLQVFGVQHRVTPNSWKTTFTTLEPIIDGFILNSTLYGVLDTSVLAY</sequence>
<dbReference type="EMBL" id="LR796412">
    <property type="protein sequence ID" value="CAB4142426.1"/>
    <property type="molecule type" value="Genomic_DNA"/>
</dbReference>
<accession>A0A6J5MBP1</accession>
<gene>
    <name evidence="1" type="ORF">UFOVP438_12</name>
</gene>
<evidence type="ECO:0000313" key="1">
    <source>
        <dbReference type="EMBL" id="CAB4142426.1"/>
    </source>
</evidence>
<reference evidence="1" key="1">
    <citation type="submission" date="2020-04" db="EMBL/GenBank/DDBJ databases">
        <authorList>
            <person name="Chiriac C."/>
            <person name="Salcher M."/>
            <person name="Ghai R."/>
            <person name="Kavagutti S V."/>
        </authorList>
    </citation>
    <scope>NUCLEOTIDE SEQUENCE</scope>
</reference>
<organism evidence="1">
    <name type="scientific">uncultured Caudovirales phage</name>
    <dbReference type="NCBI Taxonomy" id="2100421"/>
    <lineage>
        <taxon>Viruses</taxon>
        <taxon>Duplodnaviria</taxon>
        <taxon>Heunggongvirae</taxon>
        <taxon>Uroviricota</taxon>
        <taxon>Caudoviricetes</taxon>
        <taxon>Peduoviridae</taxon>
        <taxon>Maltschvirus</taxon>
        <taxon>Maltschvirus maltsch</taxon>
    </lineage>
</organism>
<name>A0A6J5MBP1_9CAUD</name>
<proteinExistence type="predicted"/>
<protein>
    <submittedName>
        <fullName evidence="1">Uncharacterized protein</fullName>
    </submittedName>
</protein>